<keyword evidence="1" id="KW-0472">Membrane</keyword>
<proteinExistence type="predicted"/>
<feature type="transmembrane region" description="Helical" evidence="1">
    <location>
        <begin position="422"/>
        <end position="439"/>
    </location>
</feature>
<gene>
    <name evidence="2" type="ORF">DWW32_01850</name>
</gene>
<feature type="transmembrane region" description="Helical" evidence="1">
    <location>
        <begin position="167"/>
        <end position="192"/>
    </location>
</feature>
<name>A0A395W9K4_9FIRM</name>
<dbReference type="PANTHER" id="PTHR40076:SF1">
    <property type="entry name" value="MEMBRANE PROTEIN"/>
    <property type="match status" value="1"/>
</dbReference>
<accession>A0A395W9K4</accession>
<dbReference type="Pfam" id="PF06541">
    <property type="entry name" value="ABC_trans_CmpB"/>
    <property type="match status" value="1"/>
</dbReference>
<keyword evidence="1" id="KW-1133">Transmembrane helix</keyword>
<reference evidence="2 3" key="1">
    <citation type="submission" date="2018-08" db="EMBL/GenBank/DDBJ databases">
        <title>A genome reference for cultivated species of the human gut microbiota.</title>
        <authorList>
            <person name="Zou Y."/>
            <person name="Xue W."/>
            <person name="Luo G."/>
        </authorList>
    </citation>
    <scope>NUCLEOTIDE SEQUENCE [LARGE SCALE GENOMIC DNA]</scope>
    <source>
        <strain evidence="2 3">AF15-20</strain>
    </source>
</reference>
<dbReference type="PANTHER" id="PTHR40076">
    <property type="entry name" value="MEMBRANE PROTEIN-RELATED"/>
    <property type="match status" value="1"/>
</dbReference>
<organism evidence="2 3">
    <name type="scientific">Holdemanella biformis</name>
    <dbReference type="NCBI Taxonomy" id="1735"/>
    <lineage>
        <taxon>Bacteria</taxon>
        <taxon>Bacillati</taxon>
        <taxon>Bacillota</taxon>
        <taxon>Erysipelotrichia</taxon>
        <taxon>Erysipelotrichales</taxon>
        <taxon>Erysipelotrichaceae</taxon>
        <taxon>Holdemanella</taxon>
    </lineage>
</organism>
<dbReference type="Pfam" id="PF06161">
    <property type="entry name" value="DUF975"/>
    <property type="match status" value="1"/>
</dbReference>
<protein>
    <submittedName>
        <fullName evidence="2">DUF975 family protein</fullName>
    </submittedName>
</protein>
<dbReference type="InterPro" id="IPR010540">
    <property type="entry name" value="CmpB_TMEM229"/>
</dbReference>
<comment type="caution">
    <text evidence="2">The sequence shown here is derived from an EMBL/GenBank/DDBJ whole genome shotgun (WGS) entry which is preliminary data.</text>
</comment>
<dbReference type="AlphaFoldDB" id="A0A395W9K4"/>
<dbReference type="EMBL" id="QRYQ01000002">
    <property type="protein sequence ID" value="RGU93778.1"/>
    <property type="molecule type" value="Genomic_DNA"/>
</dbReference>
<dbReference type="InterPro" id="IPR010380">
    <property type="entry name" value="DUF975"/>
</dbReference>
<evidence type="ECO:0000256" key="1">
    <source>
        <dbReference type="SAM" id="Phobius"/>
    </source>
</evidence>
<evidence type="ECO:0000313" key="2">
    <source>
        <dbReference type="EMBL" id="RGU93778.1"/>
    </source>
</evidence>
<dbReference type="RefSeq" id="WP_118324555.1">
    <property type="nucleotide sequence ID" value="NZ_CATXNH010000055.1"/>
</dbReference>
<feature type="transmembrane region" description="Helical" evidence="1">
    <location>
        <begin position="383"/>
        <end position="402"/>
    </location>
</feature>
<feature type="transmembrane region" description="Helical" evidence="1">
    <location>
        <begin position="495"/>
        <end position="514"/>
    </location>
</feature>
<dbReference type="Proteomes" id="UP000265489">
    <property type="component" value="Unassembled WGS sequence"/>
</dbReference>
<sequence>MKLKEIKKNAHKNVKTHYATYLVLCLAAVLMGSEFSSTLSLLKQDNAKSVSGLLMHSSFVKSMTSLLPEGVFGTTNGVFAHVVNGITSGSFVKTLFLGLSTIIHSKDIASICFVVIGLCISVFYRVYIVNVLPVINRRLFLEGRVYAKLPLDRLVYLMRIRKQMHVAFVKLVKSIILTIMNFTVVGGVYFYYVYFLVDYILAENPTISLKDALSLSRNMMKGHKFECFKWQFSMAGWYILDVCTFGISAIFYSNMYRMSVMCEFYTLRRKEFQSAILNDTYLFEKPSSALMRNTYSDVIAALNAKNPMENAYTGVKKFLCDNFGIIFHLSSKEKQYERYTYNKMEAETMITEVYLLCYPVRLSPIEEAYKKSNLRVLHPNRNYTVTSILVCFFFMCFVGWIWEVSLSMISYGRFVNRGVLHGPWIPIYGFGCVLILLLLKRFRMRPKVEFSMAVLLCGCIEYFTGFFLELTHNGQKWWDYTGYFLNLDGRICAEGLLVFGVGGMAFVYVIAPLVDNWVKEHLNKRLSTACLVLLLLFGTDVVYSHFEPNVGEGVTG</sequence>
<evidence type="ECO:0000313" key="3">
    <source>
        <dbReference type="Proteomes" id="UP000265489"/>
    </source>
</evidence>
<dbReference type="GeneID" id="66578583"/>
<feature type="transmembrane region" description="Helical" evidence="1">
    <location>
        <begin position="21"/>
        <end position="42"/>
    </location>
</feature>
<keyword evidence="1" id="KW-0812">Transmembrane</keyword>
<feature type="transmembrane region" description="Helical" evidence="1">
    <location>
        <begin position="451"/>
        <end position="468"/>
    </location>
</feature>
<feature type="transmembrane region" description="Helical" evidence="1">
    <location>
        <begin position="526"/>
        <end position="546"/>
    </location>
</feature>
<feature type="transmembrane region" description="Helical" evidence="1">
    <location>
        <begin position="235"/>
        <end position="252"/>
    </location>
</feature>
<feature type="transmembrane region" description="Helical" evidence="1">
    <location>
        <begin position="108"/>
        <end position="128"/>
    </location>
</feature>